<dbReference type="InterPro" id="IPR058792">
    <property type="entry name" value="Beta-barrel_RND_2"/>
</dbReference>
<dbReference type="Pfam" id="PF25989">
    <property type="entry name" value="YknX_C"/>
    <property type="match status" value="1"/>
</dbReference>
<evidence type="ECO:0000256" key="1">
    <source>
        <dbReference type="ARBA" id="ARBA00009477"/>
    </source>
</evidence>
<feature type="domain" description="CusB-like beta-barrel" evidence="4">
    <location>
        <begin position="198"/>
        <end position="270"/>
    </location>
</feature>
<dbReference type="SUPFAM" id="SSF111369">
    <property type="entry name" value="HlyD-like secretion proteins"/>
    <property type="match status" value="1"/>
</dbReference>
<comment type="caution">
    <text evidence="6">The sequence shown here is derived from an EMBL/GenBank/DDBJ whole genome shotgun (WGS) entry which is preliminary data.</text>
</comment>
<dbReference type="Pfam" id="PF25954">
    <property type="entry name" value="Beta-barrel_RND_2"/>
    <property type="match status" value="1"/>
</dbReference>
<dbReference type="Proteomes" id="UP000239007">
    <property type="component" value="Unassembled WGS sequence"/>
</dbReference>
<dbReference type="FunFam" id="2.40.30.170:FF:000010">
    <property type="entry name" value="Efflux RND transporter periplasmic adaptor subunit"/>
    <property type="match status" value="1"/>
</dbReference>
<protein>
    <submittedName>
        <fullName evidence="6">Uncharacterized protein</fullName>
    </submittedName>
</protein>
<keyword evidence="7" id="KW-1185">Reference proteome</keyword>
<evidence type="ECO:0000256" key="2">
    <source>
        <dbReference type="SAM" id="Coils"/>
    </source>
</evidence>
<feature type="coiled-coil region" evidence="2">
    <location>
        <begin position="96"/>
        <end position="125"/>
    </location>
</feature>
<dbReference type="GO" id="GO:0015562">
    <property type="term" value="F:efflux transmembrane transporter activity"/>
    <property type="evidence" value="ECO:0007669"/>
    <property type="project" value="TreeGrafter"/>
</dbReference>
<evidence type="ECO:0000259" key="5">
    <source>
        <dbReference type="Pfam" id="PF25989"/>
    </source>
</evidence>
<dbReference type="Pfam" id="PF25917">
    <property type="entry name" value="BSH_RND"/>
    <property type="match status" value="1"/>
</dbReference>
<dbReference type="OrthoDB" id="9806939at2"/>
<dbReference type="AlphaFoldDB" id="A0A2S7UYD0"/>
<keyword evidence="2" id="KW-0175">Coiled coil</keyword>
<dbReference type="Gene3D" id="2.40.30.170">
    <property type="match status" value="1"/>
</dbReference>
<dbReference type="PANTHER" id="PTHR30469">
    <property type="entry name" value="MULTIDRUG RESISTANCE PROTEIN MDTA"/>
    <property type="match status" value="1"/>
</dbReference>
<dbReference type="Gene3D" id="1.10.287.470">
    <property type="entry name" value="Helix hairpin bin"/>
    <property type="match status" value="1"/>
</dbReference>
<sequence length="356" mass="39524">MFKKPVTWIVLLLICMLTYVFWPAADTLTAKKGSNKPTLVETQTVKKQFLKDEITALGTTQANESILLTAQSTDRVKSVHFDDSDNVKKGQLIIALEHAQEQAEVKELEIKFAEQQRQLQRLLDINKTSAPAESAIDSQKSLMETTQAQLSVAKIRLSEKFVYAPFAGKLGLRQISQGQLLTSNTEITTLDDLSQIKVEFELPEKFLNRVSFGQSVSAKNIAYPLEFNGKITSIASRLDKATRSFKVRAIFPNKQLKLRAGMLLQLIVETKSVEVLTVPETAIIPINAEHYVYQVIDNKVHRVQVVTGRRKPGLVEIVSGLVEGDIVVSQGVIKVREGSMITTPEMMAADTAAAKE</sequence>
<name>A0A2S7UYD0_9GAMM</name>
<organism evidence="6 7">
    <name type="scientific">Psychrosphaera saromensis</name>
    <dbReference type="NCBI Taxonomy" id="716813"/>
    <lineage>
        <taxon>Bacteria</taxon>
        <taxon>Pseudomonadati</taxon>
        <taxon>Pseudomonadota</taxon>
        <taxon>Gammaproteobacteria</taxon>
        <taxon>Alteromonadales</taxon>
        <taxon>Pseudoalteromonadaceae</taxon>
        <taxon>Psychrosphaera</taxon>
    </lineage>
</organism>
<dbReference type="EMBL" id="MSCH01000003">
    <property type="protein sequence ID" value="PQJ54997.1"/>
    <property type="molecule type" value="Genomic_DNA"/>
</dbReference>
<evidence type="ECO:0000259" key="3">
    <source>
        <dbReference type="Pfam" id="PF25917"/>
    </source>
</evidence>
<reference evidence="6 7" key="1">
    <citation type="submission" date="2016-12" db="EMBL/GenBank/DDBJ databases">
        <title>Diversity of luminous bacteria.</title>
        <authorList>
            <person name="Yoshizawa S."/>
            <person name="Kogure K."/>
        </authorList>
    </citation>
    <scope>NUCLEOTIDE SEQUENCE [LARGE SCALE GENOMIC DNA]</scope>
    <source>
        <strain evidence="6 7">SA4-48</strain>
    </source>
</reference>
<evidence type="ECO:0000313" key="7">
    <source>
        <dbReference type="Proteomes" id="UP000239007"/>
    </source>
</evidence>
<feature type="domain" description="Multidrug resistance protein MdtA-like barrel-sandwich hybrid" evidence="3">
    <location>
        <begin position="68"/>
        <end position="186"/>
    </location>
</feature>
<proteinExistence type="inferred from homology"/>
<dbReference type="PANTHER" id="PTHR30469:SF16">
    <property type="entry name" value="HAE1 FAMILY EFFLUX PUMP MFP COMPONENT"/>
    <property type="match status" value="1"/>
</dbReference>
<comment type="similarity">
    <text evidence="1">Belongs to the membrane fusion protein (MFP) (TC 8.A.1) family.</text>
</comment>
<evidence type="ECO:0000313" key="6">
    <source>
        <dbReference type="EMBL" id="PQJ54997.1"/>
    </source>
</evidence>
<dbReference type="Gene3D" id="2.40.420.20">
    <property type="match status" value="1"/>
</dbReference>
<accession>A0A2S7UYD0</accession>
<dbReference type="GO" id="GO:1990281">
    <property type="term" value="C:efflux pump complex"/>
    <property type="evidence" value="ECO:0007669"/>
    <property type="project" value="TreeGrafter"/>
</dbReference>
<evidence type="ECO:0000259" key="4">
    <source>
        <dbReference type="Pfam" id="PF25954"/>
    </source>
</evidence>
<dbReference type="InterPro" id="IPR058625">
    <property type="entry name" value="MdtA-like_BSH"/>
</dbReference>
<dbReference type="Gene3D" id="2.40.50.100">
    <property type="match status" value="1"/>
</dbReference>
<dbReference type="InterPro" id="IPR006143">
    <property type="entry name" value="RND_pump_MFP"/>
</dbReference>
<dbReference type="InterPro" id="IPR058637">
    <property type="entry name" value="YknX-like_C"/>
</dbReference>
<gene>
    <name evidence="6" type="ORF">BTO11_15935</name>
</gene>
<dbReference type="RefSeq" id="WP_105053521.1">
    <property type="nucleotide sequence ID" value="NZ_BMYG01000001.1"/>
</dbReference>
<feature type="domain" description="YknX-like C-terminal permuted SH3-like" evidence="5">
    <location>
        <begin position="275"/>
        <end position="342"/>
    </location>
</feature>
<dbReference type="NCBIfam" id="TIGR01730">
    <property type="entry name" value="RND_mfp"/>
    <property type="match status" value="1"/>
</dbReference>